<dbReference type="GO" id="GO:0160214">
    <property type="term" value="F:endoplasmic reticulum-plasma membrane adaptor activity"/>
    <property type="evidence" value="ECO:0007669"/>
    <property type="project" value="UniProtKB-ARBA"/>
</dbReference>
<dbReference type="PROSITE" id="PS50202">
    <property type="entry name" value="MSP"/>
    <property type="match status" value="1"/>
</dbReference>
<dbReference type="OrthoDB" id="264603at2759"/>
<dbReference type="GO" id="GO:0140506">
    <property type="term" value="F:endoplasmic reticulum-autophagosome adaptor activity"/>
    <property type="evidence" value="ECO:0007669"/>
    <property type="project" value="UniProtKB-ARBA"/>
</dbReference>
<protein>
    <submittedName>
        <fullName evidence="10">Phosphatidylinositol-binding protein scs2</fullName>
    </submittedName>
</protein>
<feature type="region of interest" description="Disordered" evidence="7">
    <location>
        <begin position="119"/>
        <end position="176"/>
    </location>
</feature>
<dbReference type="GO" id="GO:0160219">
    <property type="term" value="C:cortical endoplasmic reticulum membrane"/>
    <property type="evidence" value="ECO:0007669"/>
    <property type="project" value="UniProtKB-ARBA"/>
</dbReference>
<dbReference type="PIRSF" id="PIRSF019693">
    <property type="entry name" value="VAMP-associated"/>
    <property type="match status" value="1"/>
</dbReference>
<feature type="transmembrane region" description="Helical" evidence="8">
    <location>
        <begin position="297"/>
        <end position="316"/>
    </location>
</feature>
<dbReference type="InterPro" id="IPR013783">
    <property type="entry name" value="Ig-like_fold"/>
</dbReference>
<dbReference type="GO" id="GO:0033149">
    <property type="term" value="F:FFAT motif binding"/>
    <property type="evidence" value="ECO:0007669"/>
    <property type="project" value="TreeGrafter"/>
</dbReference>
<evidence type="ECO:0000259" key="9">
    <source>
        <dbReference type="PROSITE" id="PS50202"/>
    </source>
</evidence>
<dbReference type="GO" id="GO:0061817">
    <property type="term" value="P:endoplasmic reticulum-plasma membrane tethering"/>
    <property type="evidence" value="ECO:0007669"/>
    <property type="project" value="TreeGrafter"/>
</dbReference>
<dbReference type="InterPro" id="IPR000535">
    <property type="entry name" value="MSP_dom"/>
</dbReference>
<evidence type="ECO:0000256" key="8">
    <source>
        <dbReference type="SAM" id="Phobius"/>
    </source>
</evidence>
<evidence type="ECO:0000313" key="11">
    <source>
        <dbReference type="Proteomes" id="UP001151516"/>
    </source>
</evidence>
<evidence type="ECO:0000256" key="5">
    <source>
        <dbReference type="ARBA" id="ARBA00023136"/>
    </source>
</evidence>
<dbReference type="GO" id="GO:1902647">
    <property type="term" value="P:negative regulation of 1-phosphatidyl-1D-myo-inositol 4,5-bisphosphate biosynthetic process"/>
    <property type="evidence" value="ECO:0007669"/>
    <property type="project" value="UniProtKB-ARBA"/>
</dbReference>
<evidence type="ECO:0000256" key="4">
    <source>
        <dbReference type="ARBA" id="ARBA00022989"/>
    </source>
</evidence>
<feature type="domain" description="MSP" evidence="9">
    <location>
        <begin position="2"/>
        <end position="126"/>
    </location>
</feature>
<keyword evidence="3 8" id="KW-0812">Transmembrane</keyword>
<keyword evidence="5 8" id="KW-0472">Membrane</keyword>
<accession>A0A9W8L7F1</accession>
<keyword evidence="11" id="KW-1185">Reference proteome</keyword>
<dbReference type="GO" id="GO:0001786">
    <property type="term" value="F:phosphatidylserine binding"/>
    <property type="evidence" value="ECO:0007669"/>
    <property type="project" value="UniProtKB-ARBA"/>
</dbReference>
<dbReference type="GO" id="GO:0090158">
    <property type="term" value="P:endoplasmic reticulum membrane organization"/>
    <property type="evidence" value="ECO:0007669"/>
    <property type="project" value="TreeGrafter"/>
</dbReference>
<gene>
    <name evidence="10" type="primary">SCS2</name>
    <name evidence="10" type="ORF">IWW39_000031</name>
</gene>
<evidence type="ECO:0000256" key="3">
    <source>
        <dbReference type="ARBA" id="ARBA00022692"/>
    </source>
</evidence>
<dbReference type="SUPFAM" id="SSF49354">
    <property type="entry name" value="PapD-like"/>
    <property type="match status" value="1"/>
</dbReference>
<sequence length="317" mass="34593">MALVYEPGDALSFNKPFKAVTQDVLRLTNKNNSPVAFKVKTTAPKQYCVRPNAGRIEPGDSVEVQVVLQPMKEEPPVDFKCRDKFLVQSIQITPEMESMPMTELWAMVEREAKSSINEKKLRVRYTSDSTPTNGAQQPQPLAGDNAERGATQPQQQKSAIPQRASHQNRALPGPSPLARAVEDHVESPVEDDVLNKEAPAVSETLQREASNRLIPDTSAATSPGDTTMYYATDNVAVGQSSDVDQELVRANATIRDLERQLTECKTRLSEKAATTSKPLVGKAASQLQSSSVSVDGLSMNSVAVIALVAFLVGYFFF</sequence>
<comment type="subcellular location">
    <subcellularLocation>
        <location evidence="1">Membrane</location>
        <topology evidence="1">Single-pass type IV membrane protein</topology>
    </subcellularLocation>
</comment>
<dbReference type="GO" id="GO:0051685">
    <property type="term" value="P:maintenance of ER location"/>
    <property type="evidence" value="ECO:0007669"/>
    <property type="project" value="UniProtKB-ARBA"/>
</dbReference>
<comment type="caution">
    <text evidence="10">The sequence shown here is derived from an EMBL/GenBank/DDBJ whole genome shotgun (WGS) entry which is preliminary data.</text>
</comment>
<proteinExistence type="inferred from homology"/>
<evidence type="ECO:0000313" key="10">
    <source>
        <dbReference type="EMBL" id="KAJ2691346.1"/>
    </source>
</evidence>
<evidence type="ECO:0000256" key="1">
    <source>
        <dbReference type="ARBA" id="ARBA00004211"/>
    </source>
</evidence>
<dbReference type="Gene3D" id="2.60.40.10">
    <property type="entry name" value="Immunoglobulins"/>
    <property type="match status" value="1"/>
</dbReference>
<dbReference type="EMBL" id="JANBTX010000001">
    <property type="protein sequence ID" value="KAJ2691346.1"/>
    <property type="molecule type" value="Genomic_DNA"/>
</dbReference>
<dbReference type="GO" id="GO:0061709">
    <property type="term" value="P:reticulophagy"/>
    <property type="evidence" value="ECO:0007669"/>
    <property type="project" value="UniProtKB-ARBA"/>
</dbReference>
<dbReference type="FunFam" id="2.60.40.10:FF:000813">
    <property type="entry name" value="Vesicle-associated protein 1-1"/>
    <property type="match status" value="1"/>
</dbReference>
<dbReference type="InterPro" id="IPR008962">
    <property type="entry name" value="PapD-like_sf"/>
</dbReference>
<dbReference type="PANTHER" id="PTHR10809:SF6">
    <property type="entry name" value="AT11025P-RELATED"/>
    <property type="match status" value="1"/>
</dbReference>
<dbReference type="AlphaFoldDB" id="A0A9W8L7F1"/>
<keyword evidence="6" id="KW-0175">Coiled coil</keyword>
<dbReference type="InterPro" id="IPR016763">
    <property type="entry name" value="VAP"/>
</dbReference>
<dbReference type="Proteomes" id="UP001151516">
    <property type="component" value="Unassembled WGS sequence"/>
</dbReference>
<keyword evidence="4 8" id="KW-1133">Transmembrane helix</keyword>
<feature type="compositionally biased region" description="Polar residues" evidence="7">
    <location>
        <begin position="126"/>
        <end position="139"/>
    </location>
</feature>
<dbReference type="PANTHER" id="PTHR10809">
    <property type="entry name" value="VESICLE-ASSOCIATED MEMBRANE PROTEIN-ASSOCIATED PROTEIN"/>
    <property type="match status" value="1"/>
</dbReference>
<dbReference type="GO" id="GO:0005886">
    <property type="term" value="C:plasma membrane"/>
    <property type="evidence" value="ECO:0007669"/>
    <property type="project" value="TreeGrafter"/>
</dbReference>
<evidence type="ECO:0000256" key="2">
    <source>
        <dbReference type="ARBA" id="ARBA00008932"/>
    </source>
</evidence>
<name>A0A9W8L7F1_9FUNG</name>
<feature type="coiled-coil region" evidence="6">
    <location>
        <begin position="240"/>
        <end position="274"/>
    </location>
</feature>
<dbReference type="Pfam" id="PF00635">
    <property type="entry name" value="Motile_Sperm"/>
    <property type="match status" value="1"/>
</dbReference>
<dbReference type="GO" id="GO:0035091">
    <property type="term" value="F:phosphatidylinositol binding"/>
    <property type="evidence" value="ECO:0007669"/>
    <property type="project" value="UniProtKB-ARBA"/>
</dbReference>
<evidence type="ECO:0000256" key="6">
    <source>
        <dbReference type="SAM" id="Coils"/>
    </source>
</evidence>
<comment type="similarity">
    <text evidence="2">Belongs to the VAMP-associated protein (VAP) (TC 9.B.17) family.</text>
</comment>
<evidence type="ECO:0000256" key="7">
    <source>
        <dbReference type="SAM" id="MobiDB-lite"/>
    </source>
</evidence>
<dbReference type="GO" id="GO:0007009">
    <property type="term" value="P:plasma membrane organization"/>
    <property type="evidence" value="ECO:0007669"/>
    <property type="project" value="UniProtKB-ARBA"/>
</dbReference>
<feature type="compositionally biased region" description="Polar residues" evidence="7">
    <location>
        <begin position="151"/>
        <end position="168"/>
    </location>
</feature>
<reference evidence="10" key="1">
    <citation type="submission" date="2022-07" db="EMBL/GenBank/DDBJ databases">
        <title>Phylogenomic reconstructions and comparative analyses of Kickxellomycotina fungi.</title>
        <authorList>
            <person name="Reynolds N.K."/>
            <person name="Stajich J.E."/>
            <person name="Barry K."/>
            <person name="Grigoriev I.V."/>
            <person name="Crous P."/>
            <person name="Smith M.E."/>
        </authorList>
    </citation>
    <scope>NUCLEOTIDE SEQUENCE</scope>
    <source>
        <strain evidence="10">CBS 109367</strain>
    </source>
</reference>
<organism evidence="10 11">
    <name type="scientific">Coemansia spiralis</name>
    <dbReference type="NCBI Taxonomy" id="417178"/>
    <lineage>
        <taxon>Eukaryota</taxon>
        <taxon>Fungi</taxon>
        <taxon>Fungi incertae sedis</taxon>
        <taxon>Zoopagomycota</taxon>
        <taxon>Kickxellomycotina</taxon>
        <taxon>Kickxellomycetes</taxon>
        <taxon>Kickxellales</taxon>
        <taxon>Kickxellaceae</taxon>
        <taxon>Coemansia</taxon>
    </lineage>
</organism>